<evidence type="ECO:0000313" key="10">
    <source>
        <dbReference type="Proteomes" id="UP000326903"/>
    </source>
</evidence>
<feature type="active site" description="Proton donor" evidence="4 7">
    <location>
        <position position="164"/>
    </location>
</feature>
<evidence type="ECO:0000313" key="9">
    <source>
        <dbReference type="EMBL" id="KAA9038228.1"/>
    </source>
</evidence>
<keyword evidence="2 7" id="KW-0378">Hydrolase</keyword>
<dbReference type="AlphaFoldDB" id="A0A5J5IFD0"/>
<keyword evidence="10" id="KW-1185">Reference proteome</keyword>
<protein>
    <submittedName>
        <fullName evidence="9">Beta-mannosidase</fullName>
    </submittedName>
</protein>
<evidence type="ECO:0000256" key="5">
    <source>
        <dbReference type="PIRSR" id="PIRSR018168-2"/>
    </source>
</evidence>
<reference evidence="9 10" key="1">
    <citation type="submission" date="2019-09" db="EMBL/GenBank/DDBJ databases">
        <title>Draft genome sequence of Ginsengibacter sp. BR5-29.</title>
        <authorList>
            <person name="Im W.-T."/>
        </authorList>
    </citation>
    <scope>NUCLEOTIDE SEQUENCE [LARGE SCALE GENOMIC DNA]</scope>
    <source>
        <strain evidence="9 10">BR5-29</strain>
    </source>
</reference>
<dbReference type="InterPro" id="IPR022790">
    <property type="entry name" value="GH26_dom"/>
</dbReference>
<dbReference type="InterPro" id="IPR017853">
    <property type="entry name" value="GH"/>
</dbReference>
<dbReference type="EMBL" id="VYQF01000004">
    <property type="protein sequence ID" value="KAA9038228.1"/>
    <property type="molecule type" value="Genomic_DNA"/>
</dbReference>
<dbReference type="Gene3D" id="3.20.20.80">
    <property type="entry name" value="Glycosidases"/>
    <property type="match status" value="1"/>
</dbReference>
<dbReference type="GO" id="GO:0016985">
    <property type="term" value="F:mannan endo-1,4-beta-mannosidase activity"/>
    <property type="evidence" value="ECO:0007669"/>
    <property type="project" value="InterPro"/>
</dbReference>
<feature type="binding site" evidence="5">
    <location>
        <position position="102"/>
    </location>
    <ligand>
        <name>substrate</name>
    </ligand>
</feature>
<dbReference type="GO" id="GO:0006080">
    <property type="term" value="P:substituted mannan metabolic process"/>
    <property type="evidence" value="ECO:0007669"/>
    <property type="project" value="InterPro"/>
</dbReference>
<dbReference type="InterPro" id="IPR016714">
    <property type="entry name" value="MANB/E"/>
</dbReference>
<dbReference type="Pfam" id="PF02156">
    <property type="entry name" value="Glyco_hydro_26"/>
    <property type="match status" value="1"/>
</dbReference>
<dbReference type="InterPro" id="IPR000805">
    <property type="entry name" value="Glyco_hydro_26"/>
</dbReference>
<sequence length="352" mass="40689">MPIDKRATQHVINLYHNLKRLQKKGIMFGHQDDLAYGVGWKYIPGKSDVKEVTGDYPAVHGFELGRIELGHPVNLDSMPFDKMRKYILQVYERGGVVTLSWHLNNPLTGKTAWNAAPGTVASILPGGERNELYKTWLDKVADFIVSLKTKNSVPVPVILRLFHELNGNWFWWGKDHCTPEEFKKLWQFTVSYLRDTKHIRQLLYAYNTDRFSSKEEYLLKYPGDEWTDVVGFDIYQRNGGADGNAAFIKDAGNMLTMLEEIASERNKIPALTEFGYAKVPDSSWWTQVFLKALDHHKICYALAWRNAGYMPSGEAEYYLPFKGQQSEEDFIKFYKTPGILFQKDITKEHLYK</sequence>
<evidence type="ECO:0000259" key="8">
    <source>
        <dbReference type="PROSITE" id="PS51764"/>
    </source>
</evidence>
<evidence type="ECO:0000256" key="4">
    <source>
        <dbReference type="PIRSR" id="PIRSR018168-1"/>
    </source>
</evidence>
<evidence type="ECO:0000256" key="3">
    <source>
        <dbReference type="ARBA" id="ARBA00023295"/>
    </source>
</evidence>
<feature type="binding site" evidence="5">
    <location>
        <position position="235"/>
    </location>
    <ligand>
        <name>substrate</name>
    </ligand>
</feature>
<feature type="binding site" evidence="5">
    <location>
        <position position="169"/>
    </location>
    <ligand>
        <name>substrate</name>
    </ligand>
</feature>
<evidence type="ECO:0000256" key="6">
    <source>
        <dbReference type="PIRSR" id="PIRSR018168-3"/>
    </source>
</evidence>
<name>A0A5J5IFD0_9BACT</name>
<dbReference type="PROSITE" id="PS51764">
    <property type="entry name" value="GH26"/>
    <property type="match status" value="1"/>
</dbReference>
<comment type="caution">
    <text evidence="9">The sequence shown here is derived from an EMBL/GenBank/DDBJ whole genome shotgun (WGS) entry which is preliminary data.</text>
</comment>
<comment type="similarity">
    <text evidence="1 7">Belongs to the glycosyl hydrolase 26 family.</text>
</comment>
<dbReference type="SUPFAM" id="SSF51445">
    <property type="entry name" value="(Trans)glycosidases"/>
    <property type="match status" value="1"/>
</dbReference>
<dbReference type="Proteomes" id="UP000326903">
    <property type="component" value="Unassembled WGS sequence"/>
</dbReference>
<feature type="domain" description="GH26" evidence="8">
    <location>
        <begin position="9"/>
        <end position="343"/>
    </location>
</feature>
<dbReference type="PANTHER" id="PTHR40079">
    <property type="entry name" value="MANNAN ENDO-1,4-BETA-MANNOSIDASE E-RELATED"/>
    <property type="match status" value="1"/>
</dbReference>
<accession>A0A5J5IFD0</accession>
<keyword evidence="3 7" id="KW-0326">Glycosidase</keyword>
<feature type="site" description="Plays an important role in maintaining the position of the catalytic nucleophile" evidence="6">
    <location>
        <position position="163"/>
    </location>
</feature>
<evidence type="ECO:0000256" key="1">
    <source>
        <dbReference type="ARBA" id="ARBA00007754"/>
    </source>
</evidence>
<organism evidence="9 10">
    <name type="scientific">Ginsengibacter hankyongi</name>
    <dbReference type="NCBI Taxonomy" id="2607284"/>
    <lineage>
        <taxon>Bacteria</taxon>
        <taxon>Pseudomonadati</taxon>
        <taxon>Bacteroidota</taxon>
        <taxon>Chitinophagia</taxon>
        <taxon>Chitinophagales</taxon>
        <taxon>Chitinophagaceae</taxon>
        <taxon>Ginsengibacter</taxon>
    </lineage>
</organism>
<dbReference type="PIRSF" id="PIRSF018168">
    <property type="entry name" value="Mannan-1_4-beta-mannosidase"/>
    <property type="match status" value="1"/>
</dbReference>
<proteinExistence type="inferred from homology"/>
<evidence type="ECO:0000256" key="7">
    <source>
        <dbReference type="PROSITE-ProRule" id="PRU01100"/>
    </source>
</evidence>
<feature type="active site" description="Nucleophile" evidence="4 7">
    <location>
        <position position="273"/>
    </location>
</feature>
<dbReference type="PANTHER" id="PTHR40079:SF4">
    <property type="entry name" value="GH26 DOMAIN-CONTAINING PROTEIN-RELATED"/>
    <property type="match status" value="1"/>
</dbReference>
<gene>
    <name evidence="9" type="ORF">FW778_15040</name>
</gene>
<dbReference type="PRINTS" id="PR00739">
    <property type="entry name" value="GLHYDRLASE26"/>
</dbReference>
<evidence type="ECO:0000256" key="2">
    <source>
        <dbReference type="ARBA" id="ARBA00022801"/>
    </source>
</evidence>